<dbReference type="PANTHER" id="PTHR32166:SF122">
    <property type="entry name" value="OS09G0499600 PROTEIN"/>
    <property type="match status" value="1"/>
</dbReference>
<dbReference type="AlphaFoldDB" id="A0AAD4JRG9"/>
<sequence>MHLSQSTAFKRHLSQTVERLPMTFPTVLLIRLTASSTLESISSLSLTHHGFVSYASCCHQVHSNVAKVVGVLQRDEKEFGYRGSSFHHNPCAAHCLDLMLEDIGKLLRIKNALKKCIFMNGYISNHVSLVNMMRRFTSQRNLHRPAVTRFVTSFITLAKYHKQKKNLRKMVTSKEWSSSNWQRDVGGKKIATYILQDIFWRNVLYALKLVGSLVKVLRMVDGERKPAMGYIYEAMDRAKEAIAKSFSMNEEHYKEAFEFIDRKVEKGLYDCIEKLSPDLKTQDTIMFELDSYKNASGLFDNAMAIRHRKIFKSHPQLFAIKVLSLTCSATGCERNWGVFQHKRNRLAQTQLNDLVYVKYNRTLQCRYERKDTIDPILLDEIDESNEWLIGKINEDNSNEVEDLVFDDDDLT</sequence>
<evidence type="ECO:0000313" key="2">
    <source>
        <dbReference type="Proteomes" id="UP001190926"/>
    </source>
</evidence>
<keyword evidence="2" id="KW-1185">Reference proteome</keyword>
<proteinExistence type="predicted"/>
<protein>
    <submittedName>
        <fullName evidence="1">HAT dimerization domain-containing protein / transposase-like protein</fullName>
    </submittedName>
</protein>
<accession>A0AAD4JRG9</accession>
<dbReference type="EMBL" id="SDAM02000009">
    <property type="protein sequence ID" value="KAH6837753.1"/>
    <property type="molecule type" value="Genomic_DNA"/>
</dbReference>
<reference evidence="1 2" key="1">
    <citation type="journal article" date="2021" name="Nat. Commun.">
        <title>Incipient diploidization of the medicinal plant Perilla within 10,000 years.</title>
        <authorList>
            <person name="Zhang Y."/>
            <person name="Shen Q."/>
            <person name="Leng L."/>
            <person name="Zhang D."/>
            <person name="Chen S."/>
            <person name="Shi Y."/>
            <person name="Ning Z."/>
            <person name="Chen S."/>
        </authorList>
    </citation>
    <scope>NUCLEOTIDE SEQUENCE [LARGE SCALE GENOMIC DNA]</scope>
    <source>
        <strain evidence="2">cv. PC099</strain>
    </source>
</reference>
<gene>
    <name evidence="1" type="ORF">C2S53_000696</name>
</gene>
<name>A0AAD4JRG9_PERFH</name>
<dbReference type="InterPro" id="IPR012337">
    <property type="entry name" value="RNaseH-like_sf"/>
</dbReference>
<dbReference type="PANTHER" id="PTHR32166">
    <property type="entry name" value="OSJNBA0013A04.12 PROTEIN"/>
    <property type="match status" value="1"/>
</dbReference>
<comment type="caution">
    <text evidence="1">The sequence shown here is derived from an EMBL/GenBank/DDBJ whole genome shotgun (WGS) entry which is preliminary data.</text>
</comment>
<evidence type="ECO:0000313" key="1">
    <source>
        <dbReference type="EMBL" id="KAH6837753.1"/>
    </source>
</evidence>
<organism evidence="1 2">
    <name type="scientific">Perilla frutescens var. hirtella</name>
    <name type="common">Perilla citriodora</name>
    <name type="synonym">Perilla setoyensis</name>
    <dbReference type="NCBI Taxonomy" id="608512"/>
    <lineage>
        <taxon>Eukaryota</taxon>
        <taxon>Viridiplantae</taxon>
        <taxon>Streptophyta</taxon>
        <taxon>Embryophyta</taxon>
        <taxon>Tracheophyta</taxon>
        <taxon>Spermatophyta</taxon>
        <taxon>Magnoliopsida</taxon>
        <taxon>eudicotyledons</taxon>
        <taxon>Gunneridae</taxon>
        <taxon>Pentapetalae</taxon>
        <taxon>asterids</taxon>
        <taxon>lamiids</taxon>
        <taxon>Lamiales</taxon>
        <taxon>Lamiaceae</taxon>
        <taxon>Nepetoideae</taxon>
        <taxon>Elsholtzieae</taxon>
        <taxon>Perilla</taxon>
    </lineage>
</organism>
<dbReference type="Proteomes" id="UP001190926">
    <property type="component" value="Unassembled WGS sequence"/>
</dbReference>
<dbReference type="SUPFAM" id="SSF53098">
    <property type="entry name" value="Ribonuclease H-like"/>
    <property type="match status" value="1"/>
</dbReference>